<keyword evidence="1" id="KW-0812">Transmembrane</keyword>
<sequence>MYIPAVSVVYPESEASRTSIDPKDREAVLHSMSVSLVSTLFLLKRDLLRTVVRDEYGEEIYRVSTSRRFLQRDVTTVSTADGKQVARINWRTREFEIDGSRISCDAACATAAEPSTSSTFGLSFKDRCRIWRFQDRRTSLPPLLPRVLVENDVTWGRACSMSLHTPFVDMGSEQMVDVNTDSGGTVATFVPRHWRLCAKSEPATYRICISDLYGPEAAFILLALLYSESRRATNERRTRIFLGALSKVLIFQFYLLMV</sequence>
<organism evidence="3 4">
    <name type="scientific">Fistulina hepatica ATCC 64428</name>
    <dbReference type="NCBI Taxonomy" id="1128425"/>
    <lineage>
        <taxon>Eukaryota</taxon>
        <taxon>Fungi</taxon>
        <taxon>Dikarya</taxon>
        <taxon>Basidiomycota</taxon>
        <taxon>Agaricomycotina</taxon>
        <taxon>Agaricomycetes</taxon>
        <taxon>Agaricomycetidae</taxon>
        <taxon>Agaricales</taxon>
        <taxon>Fistulinaceae</taxon>
        <taxon>Fistulina</taxon>
    </lineage>
</organism>
<dbReference type="Proteomes" id="UP000054144">
    <property type="component" value="Unassembled WGS sequence"/>
</dbReference>
<gene>
    <name evidence="3" type="ORF">FISHEDRAFT_60072</name>
</gene>
<evidence type="ECO:0000256" key="1">
    <source>
        <dbReference type="SAM" id="Phobius"/>
    </source>
</evidence>
<keyword evidence="4" id="KW-1185">Reference proteome</keyword>
<evidence type="ECO:0000313" key="4">
    <source>
        <dbReference type="Proteomes" id="UP000054144"/>
    </source>
</evidence>
<dbReference type="EMBL" id="KN882022">
    <property type="protein sequence ID" value="KIY46836.1"/>
    <property type="molecule type" value="Genomic_DNA"/>
</dbReference>
<protein>
    <recommendedName>
        <fullName evidence="2">DUF6593 domain-containing protein</fullName>
    </recommendedName>
</protein>
<keyword evidence="1" id="KW-0472">Membrane</keyword>
<evidence type="ECO:0000259" key="2">
    <source>
        <dbReference type="Pfam" id="PF20236"/>
    </source>
</evidence>
<reference evidence="3 4" key="1">
    <citation type="journal article" date="2015" name="Fungal Genet. Biol.">
        <title>Evolution of novel wood decay mechanisms in Agaricales revealed by the genome sequences of Fistulina hepatica and Cylindrobasidium torrendii.</title>
        <authorList>
            <person name="Floudas D."/>
            <person name="Held B.W."/>
            <person name="Riley R."/>
            <person name="Nagy L.G."/>
            <person name="Koehler G."/>
            <person name="Ransdell A.S."/>
            <person name="Younus H."/>
            <person name="Chow J."/>
            <person name="Chiniquy J."/>
            <person name="Lipzen A."/>
            <person name="Tritt A."/>
            <person name="Sun H."/>
            <person name="Haridas S."/>
            <person name="LaButti K."/>
            <person name="Ohm R.A."/>
            <person name="Kues U."/>
            <person name="Blanchette R.A."/>
            <person name="Grigoriev I.V."/>
            <person name="Minto R.E."/>
            <person name="Hibbett D.S."/>
        </authorList>
    </citation>
    <scope>NUCLEOTIDE SEQUENCE [LARGE SCALE GENOMIC DNA]</scope>
    <source>
        <strain evidence="3 4">ATCC 64428</strain>
    </source>
</reference>
<keyword evidence="1" id="KW-1133">Transmembrane helix</keyword>
<accession>A0A0D7AA89</accession>
<dbReference type="InterPro" id="IPR046528">
    <property type="entry name" value="DUF6593"/>
</dbReference>
<dbReference type="Pfam" id="PF20236">
    <property type="entry name" value="DUF6593"/>
    <property type="match status" value="1"/>
</dbReference>
<name>A0A0D7AA89_9AGAR</name>
<proteinExistence type="predicted"/>
<dbReference type="OrthoDB" id="2832772at2759"/>
<evidence type="ECO:0000313" key="3">
    <source>
        <dbReference type="EMBL" id="KIY46836.1"/>
    </source>
</evidence>
<dbReference type="AlphaFoldDB" id="A0A0D7AA89"/>
<feature type="domain" description="DUF6593" evidence="2">
    <location>
        <begin position="46"/>
        <end position="231"/>
    </location>
</feature>
<feature type="transmembrane region" description="Helical" evidence="1">
    <location>
        <begin position="240"/>
        <end position="257"/>
    </location>
</feature>